<evidence type="ECO:0000313" key="2">
    <source>
        <dbReference type="EMBL" id="KAH9836753.1"/>
    </source>
</evidence>
<organism evidence="2 3">
    <name type="scientific">Rhodofomes roseus</name>
    <dbReference type="NCBI Taxonomy" id="34475"/>
    <lineage>
        <taxon>Eukaryota</taxon>
        <taxon>Fungi</taxon>
        <taxon>Dikarya</taxon>
        <taxon>Basidiomycota</taxon>
        <taxon>Agaricomycotina</taxon>
        <taxon>Agaricomycetes</taxon>
        <taxon>Polyporales</taxon>
        <taxon>Rhodofomes</taxon>
    </lineage>
</organism>
<dbReference type="RefSeq" id="XP_047778991.1">
    <property type="nucleotide sequence ID" value="XM_047923795.1"/>
</dbReference>
<dbReference type="EMBL" id="JADCUA010000010">
    <property type="protein sequence ID" value="KAH9836753.1"/>
    <property type="molecule type" value="Genomic_DNA"/>
</dbReference>
<dbReference type="GeneID" id="72004527"/>
<feature type="compositionally biased region" description="Low complexity" evidence="1">
    <location>
        <begin position="69"/>
        <end position="101"/>
    </location>
</feature>
<feature type="non-terminal residue" evidence="2">
    <location>
        <position position="180"/>
    </location>
</feature>
<accession>A0ABQ8KG44</accession>
<protein>
    <submittedName>
        <fullName evidence="2">Uncharacterized protein</fullName>
    </submittedName>
</protein>
<dbReference type="Proteomes" id="UP000814176">
    <property type="component" value="Unassembled WGS sequence"/>
</dbReference>
<name>A0ABQ8KG44_9APHY</name>
<evidence type="ECO:0000256" key="1">
    <source>
        <dbReference type="SAM" id="MobiDB-lite"/>
    </source>
</evidence>
<gene>
    <name evidence="2" type="ORF">C8Q71DRAFT_759563</name>
</gene>
<sequence length="180" mass="20076">MIKNGLRAFLDRQNHLRNSSPPSCSSPLSSSAPSASSCVPHARHARRKHTPSLSPRSTRHRSPYRTPVTAAGRRWSRSGSPRARRSPASSRASRRWTSSPSGTMHARGVRRYIHKLHVMSRMFRRYTPLGGAFASAVGLSRGLMSLCTVFSVASSAQHVILYSNCIGLHENKWDYRGRRI</sequence>
<feature type="compositionally biased region" description="Low complexity" evidence="1">
    <location>
        <begin position="19"/>
        <end position="38"/>
    </location>
</feature>
<comment type="caution">
    <text evidence="2">The sequence shown here is derived from an EMBL/GenBank/DDBJ whole genome shotgun (WGS) entry which is preliminary data.</text>
</comment>
<evidence type="ECO:0000313" key="3">
    <source>
        <dbReference type="Proteomes" id="UP000814176"/>
    </source>
</evidence>
<reference evidence="2 3" key="1">
    <citation type="journal article" date="2021" name="Environ. Microbiol.">
        <title>Gene family expansions and transcriptome signatures uncover fungal adaptations to wood decay.</title>
        <authorList>
            <person name="Hage H."/>
            <person name="Miyauchi S."/>
            <person name="Viragh M."/>
            <person name="Drula E."/>
            <person name="Min B."/>
            <person name="Chaduli D."/>
            <person name="Navarro D."/>
            <person name="Favel A."/>
            <person name="Norest M."/>
            <person name="Lesage-Meessen L."/>
            <person name="Balint B."/>
            <person name="Merenyi Z."/>
            <person name="de Eugenio L."/>
            <person name="Morin E."/>
            <person name="Martinez A.T."/>
            <person name="Baldrian P."/>
            <person name="Stursova M."/>
            <person name="Martinez M.J."/>
            <person name="Novotny C."/>
            <person name="Magnuson J.K."/>
            <person name="Spatafora J.W."/>
            <person name="Maurice S."/>
            <person name="Pangilinan J."/>
            <person name="Andreopoulos W."/>
            <person name="LaButti K."/>
            <person name="Hundley H."/>
            <person name="Na H."/>
            <person name="Kuo A."/>
            <person name="Barry K."/>
            <person name="Lipzen A."/>
            <person name="Henrissat B."/>
            <person name="Riley R."/>
            <person name="Ahrendt S."/>
            <person name="Nagy L.G."/>
            <person name="Grigoriev I.V."/>
            <person name="Martin F."/>
            <person name="Rosso M.N."/>
        </authorList>
    </citation>
    <scope>NUCLEOTIDE SEQUENCE [LARGE SCALE GENOMIC DNA]</scope>
    <source>
        <strain evidence="2 3">CIRM-BRFM 1785</strain>
    </source>
</reference>
<feature type="compositionally biased region" description="Basic residues" evidence="1">
    <location>
        <begin position="41"/>
        <end position="50"/>
    </location>
</feature>
<keyword evidence="3" id="KW-1185">Reference proteome</keyword>
<feature type="region of interest" description="Disordered" evidence="1">
    <location>
        <begin position="13"/>
        <end position="103"/>
    </location>
</feature>
<proteinExistence type="predicted"/>